<feature type="transmembrane region" description="Helical" evidence="1">
    <location>
        <begin position="171"/>
        <end position="189"/>
    </location>
</feature>
<name>A0A0N4UTT0_ENTVE</name>
<keyword evidence="1" id="KW-1133">Transmembrane helix</keyword>
<accession>A0A0N4UTT0</accession>
<keyword evidence="1" id="KW-0472">Membrane</keyword>
<gene>
    <name evidence="2" type="ORF">EVEC_LOCUS495</name>
</gene>
<dbReference type="PROSITE" id="PS00018">
    <property type="entry name" value="EF_HAND_1"/>
    <property type="match status" value="1"/>
</dbReference>
<keyword evidence="3" id="KW-1185">Reference proteome</keyword>
<proteinExistence type="predicted"/>
<sequence length="190" mass="21120">MRREAMNIHRVCERRCRFGATVIDLATLNAKSSDSMSVYDKDGNKIVSFPDFSVLCRTSVCFSHCMKTGYERRCPNTRMSFLDKTVAAVMQYLNLSGSAEKVKLNDTYTLILSAFLPKECQYFIDEQATFDEGVPTDSSVVGNELTEGQGDTEDLSGNQVRSVREVTENHGTGLAAGIYVIFLTILLVLT</sequence>
<reference evidence="2 3" key="2">
    <citation type="submission" date="2018-10" db="EMBL/GenBank/DDBJ databases">
        <authorList>
            <consortium name="Pathogen Informatics"/>
        </authorList>
    </citation>
    <scope>NUCLEOTIDE SEQUENCE [LARGE SCALE GENOMIC DNA]</scope>
</reference>
<protein>
    <submittedName>
        <fullName evidence="4">EF-hand domain-containing protein</fullName>
    </submittedName>
</protein>
<keyword evidence="1" id="KW-0812">Transmembrane</keyword>
<evidence type="ECO:0000313" key="3">
    <source>
        <dbReference type="Proteomes" id="UP000274131"/>
    </source>
</evidence>
<evidence type="ECO:0000313" key="2">
    <source>
        <dbReference type="EMBL" id="VDD85352.1"/>
    </source>
</evidence>
<organism evidence="4">
    <name type="scientific">Enterobius vermicularis</name>
    <name type="common">Human pinworm</name>
    <dbReference type="NCBI Taxonomy" id="51028"/>
    <lineage>
        <taxon>Eukaryota</taxon>
        <taxon>Metazoa</taxon>
        <taxon>Ecdysozoa</taxon>
        <taxon>Nematoda</taxon>
        <taxon>Chromadorea</taxon>
        <taxon>Rhabditida</taxon>
        <taxon>Spirurina</taxon>
        <taxon>Oxyuridomorpha</taxon>
        <taxon>Oxyuroidea</taxon>
        <taxon>Oxyuridae</taxon>
        <taxon>Enterobius</taxon>
    </lineage>
</organism>
<dbReference type="InterPro" id="IPR018247">
    <property type="entry name" value="EF_Hand_1_Ca_BS"/>
</dbReference>
<reference evidence="4" key="1">
    <citation type="submission" date="2017-02" db="UniProtKB">
        <authorList>
            <consortium name="WormBaseParasite"/>
        </authorList>
    </citation>
    <scope>IDENTIFICATION</scope>
</reference>
<dbReference type="STRING" id="51028.A0A0N4UTT0"/>
<dbReference type="AlphaFoldDB" id="A0A0N4UTT0"/>
<evidence type="ECO:0000256" key="1">
    <source>
        <dbReference type="SAM" id="Phobius"/>
    </source>
</evidence>
<dbReference type="WBParaSite" id="EVEC_0000074301-mRNA-1">
    <property type="protein sequence ID" value="EVEC_0000074301-mRNA-1"/>
    <property type="gene ID" value="EVEC_0000074301"/>
</dbReference>
<dbReference type="Proteomes" id="UP000274131">
    <property type="component" value="Unassembled WGS sequence"/>
</dbReference>
<dbReference type="EMBL" id="UXUI01000896">
    <property type="protein sequence ID" value="VDD85352.1"/>
    <property type="molecule type" value="Genomic_DNA"/>
</dbReference>
<evidence type="ECO:0000313" key="4">
    <source>
        <dbReference type="WBParaSite" id="EVEC_0000074301-mRNA-1"/>
    </source>
</evidence>